<feature type="binding site" evidence="11">
    <location>
        <position position="75"/>
    </location>
    <ligand>
        <name>Na(+)</name>
        <dbReference type="ChEBI" id="CHEBI:29101"/>
        <note>structural</note>
    </ligand>
</feature>
<evidence type="ECO:0000256" key="4">
    <source>
        <dbReference type="ARBA" id="ARBA00022692"/>
    </source>
</evidence>
<comment type="catalytic activity">
    <reaction evidence="10">
        <text>fluoride(in) = fluoride(out)</text>
        <dbReference type="Rhea" id="RHEA:76159"/>
        <dbReference type="ChEBI" id="CHEBI:17051"/>
    </reaction>
    <physiologicalReaction direction="left-to-right" evidence="10">
        <dbReference type="Rhea" id="RHEA:76160"/>
    </physiologicalReaction>
</comment>
<keyword evidence="4 11" id="KW-0812">Transmembrane</keyword>
<dbReference type="InterPro" id="IPR003691">
    <property type="entry name" value="FluC"/>
</dbReference>
<evidence type="ECO:0000256" key="10">
    <source>
        <dbReference type="ARBA" id="ARBA00035585"/>
    </source>
</evidence>
<gene>
    <name evidence="11" type="primary">fluC</name>
    <name evidence="11" type="synonym">crcB</name>
    <name evidence="12" type="ORF">GGQ74_000244</name>
</gene>
<dbReference type="Pfam" id="PF02537">
    <property type="entry name" value="CRCB"/>
    <property type="match status" value="1"/>
</dbReference>
<keyword evidence="7 11" id="KW-0472">Membrane</keyword>
<feature type="transmembrane region" description="Helical" evidence="11">
    <location>
        <begin position="105"/>
        <end position="124"/>
    </location>
</feature>
<keyword evidence="5 11" id="KW-1133">Transmembrane helix</keyword>
<feature type="binding site" evidence="11">
    <location>
        <position position="78"/>
    </location>
    <ligand>
        <name>Na(+)</name>
        <dbReference type="ChEBI" id="CHEBI:29101"/>
        <note>structural</note>
    </ligand>
</feature>
<protein>
    <recommendedName>
        <fullName evidence="11">Fluoride-specific ion channel FluC</fullName>
    </recommendedName>
</protein>
<evidence type="ECO:0000256" key="9">
    <source>
        <dbReference type="ARBA" id="ARBA00035120"/>
    </source>
</evidence>
<name>A0A846QMY9_9BACT</name>
<evidence type="ECO:0000256" key="8">
    <source>
        <dbReference type="ARBA" id="ARBA00023303"/>
    </source>
</evidence>
<comment type="function">
    <text evidence="11">Fluoride-specific ion channel. Important for reducing fluoride concentration in the cell, thus reducing its toxicity.</text>
</comment>
<evidence type="ECO:0000256" key="11">
    <source>
        <dbReference type="HAMAP-Rule" id="MF_00454"/>
    </source>
</evidence>
<keyword evidence="11" id="KW-0479">Metal-binding</keyword>
<dbReference type="AlphaFoldDB" id="A0A846QMY9"/>
<keyword evidence="6 11" id="KW-0406">Ion transport</keyword>
<evidence type="ECO:0000313" key="13">
    <source>
        <dbReference type="Proteomes" id="UP000580856"/>
    </source>
</evidence>
<keyword evidence="3" id="KW-0997">Cell inner membrane</keyword>
<dbReference type="HAMAP" id="MF_00454">
    <property type="entry name" value="FluC"/>
    <property type="match status" value="1"/>
</dbReference>
<dbReference type="PANTHER" id="PTHR28259:SF1">
    <property type="entry name" value="FLUORIDE EXPORT PROTEIN 1-RELATED"/>
    <property type="match status" value="1"/>
</dbReference>
<keyword evidence="13" id="KW-1185">Reference proteome</keyword>
<evidence type="ECO:0000256" key="3">
    <source>
        <dbReference type="ARBA" id="ARBA00022519"/>
    </source>
</evidence>
<proteinExistence type="inferred from homology"/>
<reference evidence="12 13" key="1">
    <citation type="submission" date="2020-03" db="EMBL/GenBank/DDBJ databases">
        <title>Genomic Encyclopedia of Type Strains, Phase IV (KMG-IV): sequencing the most valuable type-strain genomes for metagenomic binning, comparative biology and taxonomic classification.</title>
        <authorList>
            <person name="Goeker M."/>
        </authorList>
    </citation>
    <scope>NUCLEOTIDE SEQUENCE [LARGE SCALE GENOMIC DNA]</scope>
    <source>
        <strain evidence="12 13">DSM 24233</strain>
    </source>
</reference>
<keyword evidence="11" id="KW-0915">Sodium</keyword>
<keyword evidence="8 11" id="KW-0407">Ion channel</keyword>
<evidence type="ECO:0000256" key="5">
    <source>
        <dbReference type="ARBA" id="ARBA00022989"/>
    </source>
</evidence>
<dbReference type="NCBIfam" id="TIGR00494">
    <property type="entry name" value="crcB"/>
    <property type="match status" value="1"/>
</dbReference>
<feature type="transmembrane region" description="Helical" evidence="11">
    <location>
        <begin position="67"/>
        <end position="85"/>
    </location>
</feature>
<dbReference type="GO" id="GO:0005886">
    <property type="term" value="C:plasma membrane"/>
    <property type="evidence" value="ECO:0007669"/>
    <property type="project" value="UniProtKB-SubCell"/>
</dbReference>
<evidence type="ECO:0000256" key="6">
    <source>
        <dbReference type="ARBA" id="ARBA00023065"/>
    </source>
</evidence>
<dbReference type="GO" id="GO:0062054">
    <property type="term" value="F:fluoride channel activity"/>
    <property type="evidence" value="ECO:0007669"/>
    <property type="project" value="UniProtKB-UniRule"/>
</dbReference>
<dbReference type="GO" id="GO:0046872">
    <property type="term" value="F:metal ion binding"/>
    <property type="evidence" value="ECO:0007669"/>
    <property type="project" value="UniProtKB-KW"/>
</dbReference>
<organism evidence="12 13">
    <name type="scientific">Desulfobaculum xiamenense</name>
    <dbReference type="NCBI Taxonomy" id="995050"/>
    <lineage>
        <taxon>Bacteria</taxon>
        <taxon>Pseudomonadati</taxon>
        <taxon>Thermodesulfobacteriota</taxon>
        <taxon>Desulfovibrionia</taxon>
        <taxon>Desulfovibrionales</taxon>
        <taxon>Desulfovibrionaceae</taxon>
        <taxon>Desulfobaculum</taxon>
    </lineage>
</organism>
<evidence type="ECO:0000256" key="7">
    <source>
        <dbReference type="ARBA" id="ARBA00023136"/>
    </source>
</evidence>
<dbReference type="Proteomes" id="UP000580856">
    <property type="component" value="Unassembled WGS sequence"/>
</dbReference>
<keyword evidence="11" id="KW-0813">Transport</keyword>
<comment type="activity regulation">
    <text evidence="11">Na(+) is not transported, but it plays an essential structural role and its presence is essential for fluoride channel function.</text>
</comment>
<dbReference type="PANTHER" id="PTHR28259">
    <property type="entry name" value="FLUORIDE EXPORT PROTEIN 1-RELATED"/>
    <property type="match status" value="1"/>
</dbReference>
<evidence type="ECO:0000313" key="12">
    <source>
        <dbReference type="EMBL" id="NJB66604.1"/>
    </source>
</evidence>
<accession>A0A846QMY9</accession>
<feature type="transmembrane region" description="Helical" evidence="11">
    <location>
        <begin position="32"/>
        <end position="55"/>
    </location>
</feature>
<comment type="caution">
    <text evidence="12">The sequence shown here is derived from an EMBL/GenBank/DDBJ whole genome shotgun (WGS) entry which is preliminary data.</text>
</comment>
<sequence>MEKLILLAMAGGAGALSRYGLAGLVHRFAGGGFPAGTFVVNMIGSLLFGLIWGILDQRAILGPQARVIILTGFMGAFTTFSTFMFETATLLRDGQWLPAVLNIAGQNMVGLALLFTGLALARLVP</sequence>
<keyword evidence="2 11" id="KW-1003">Cell membrane</keyword>
<evidence type="ECO:0000256" key="2">
    <source>
        <dbReference type="ARBA" id="ARBA00022475"/>
    </source>
</evidence>
<comment type="similarity">
    <text evidence="9 11">Belongs to the fluoride channel Fluc/FEX (TC 1.A.43) family.</text>
</comment>
<dbReference type="GO" id="GO:0140114">
    <property type="term" value="P:cellular detoxification of fluoride"/>
    <property type="evidence" value="ECO:0007669"/>
    <property type="project" value="UniProtKB-UniRule"/>
</dbReference>
<evidence type="ECO:0000256" key="1">
    <source>
        <dbReference type="ARBA" id="ARBA00004651"/>
    </source>
</evidence>
<comment type="subcellular location">
    <subcellularLocation>
        <location evidence="1 11">Cell membrane</location>
        <topology evidence="1 11">Multi-pass membrane protein</topology>
    </subcellularLocation>
</comment>
<dbReference type="RefSeq" id="WP_167939729.1">
    <property type="nucleotide sequence ID" value="NZ_JAATJA010000001.1"/>
</dbReference>
<dbReference type="EMBL" id="JAATJA010000001">
    <property type="protein sequence ID" value="NJB66604.1"/>
    <property type="molecule type" value="Genomic_DNA"/>
</dbReference>